<evidence type="ECO:0000256" key="1">
    <source>
        <dbReference type="SAM" id="MobiDB-lite"/>
    </source>
</evidence>
<evidence type="ECO:0000313" key="3">
    <source>
        <dbReference type="Proteomes" id="UP000297703"/>
    </source>
</evidence>
<proteinExistence type="predicted"/>
<feature type="compositionally biased region" description="Polar residues" evidence="1">
    <location>
        <begin position="7"/>
        <end position="20"/>
    </location>
</feature>
<keyword evidence="3" id="KW-1185">Reference proteome</keyword>
<sequence length="101" mass="10685">MLHQHRSLGTTAAGSIDTTSGSAPVSFQPLSQGCHDLLHSFQAPSTPYTPGCICWVFAPSVQALEMFSSIAPAHLYMTKTPGDSVFMGQFPLTITQVDTGA</sequence>
<evidence type="ECO:0000313" key="2">
    <source>
        <dbReference type="EMBL" id="TFJ99876.1"/>
    </source>
</evidence>
<reference evidence="2 3" key="2">
    <citation type="submission" date="2019-04" db="EMBL/GenBank/DDBJ databases">
        <title>The genome sequence of big-headed turtle.</title>
        <authorList>
            <person name="Gong S."/>
        </authorList>
    </citation>
    <scope>NUCLEOTIDE SEQUENCE [LARGE SCALE GENOMIC DNA]</scope>
    <source>
        <strain evidence="2">DO16091913</strain>
        <tissue evidence="2">Muscle</tissue>
    </source>
</reference>
<dbReference type="PROSITE" id="PS51257">
    <property type="entry name" value="PROKAR_LIPOPROTEIN"/>
    <property type="match status" value="1"/>
</dbReference>
<gene>
    <name evidence="2" type="ORF">DR999_PMT18057</name>
</gene>
<dbReference type="EMBL" id="QXTE01000300">
    <property type="protein sequence ID" value="TFJ99876.1"/>
    <property type="molecule type" value="Genomic_DNA"/>
</dbReference>
<reference evidence="2 3" key="1">
    <citation type="submission" date="2019-04" db="EMBL/GenBank/DDBJ databases">
        <title>Draft genome of the big-headed turtle Platysternon megacephalum.</title>
        <authorList>
            <person name="Gong S."/>
        </authorList>
    </citation>
    <scope>NUCLEOTIDE SEQUENCE [LARGE SCALE GENOMIC DNA]</scope>
    <source>
        <strain evidence="2">DO16091913</strain>
        <tissue evidence="2">Muscle</tissue>
    </source>
</reference>
<protein>
    <submittedName>
        <fullName evidence="2">Arf-GAP with GTPase, ANK repeat and PH domain-containing protein 3-like</fullName>
    </submittedName>
</protein>
<feature type="region of interest" description="Disordered" evidence="1">
    <location>
        <begin position="1"/>
        <end position="20"/>
    </location>
</feature>
<organism evidence="2 3">
    <name type="scientific">Platysternon megacephalum</name>
    <name type="common">big-headed turtle</name>
    <dbReference type="NCBI Taxonomy" id="55544"/>
    <lineage>
        <taxon>Eukaryota</taxon>
        <taxon>Metazoa</taxon>
        <taxon>Chordata</taxon>
        <taxon>Craniata</taxon>
        <taxon>Vertebrata</taxon>
        <taxon>Euteleostomi</taxon>
        <taxon>Archelosauria</taxon>
        <taxon>Testudinata</taxon>
        <taxon>Testudines</taxon>
        <taxon>Cryptodira</taxon>
        <taxon>Durocryptodira</taxon>
        <taxon>Testudinoidea</taxon>
        <taxon>Platysternidae</taxon>
        <taxon>Platysternon</taxon>
    </lineage>
</organism>
<dbReference type="Proteomes" id="UP000297703">
    <property type="component" value="Unassembled WGS sequence"/>
</dbReference>
<accession>A0A4D9DR84</accession>
<dbReference type="AlphaFoldDB" id="A0A4D9DR84"/>
<name>A0A4D9DR84_9SAUR</name>
<comment type="caution">
    <text evidence="2">The sequence shown here is derived from an EMBL/GenBank/DDBJ whole genome shotgun (WGS) entry which is preliminary data.</text>
</comment>